<evidence type="ECO:0000259" key="1">
    <source>
        <dbReference type="PROSITE" id="PS51029"/>
    </source>
</evidence>
<evidence type="ECO:0000313" key="3">
    <source>
        <dbReference type="Proteomes" id="UP000037510"/>
    </source>
</evidence>
<evidence type="ECO:0000313" key="2">
    <source>
        <dbReference type="EMBL" id="KOB78479.1"/>
    </source>
</evidence>
<dbReference type="PROSITE" id="PS51029">
    <property type="entry name" value="MADF"/>
    <property type="match status" value="1"/>
</dbReference>
<dbReference type="AlphaFoldDB" id="A0A0L7LSX1"/>
<keyword evidence="3" id="KW-1185">Reference proteome</keyword>
<dbReference type="PANTHER" id="PTHR21505:SF8">
    <property type="entry name" value="DPT-YFP REPRESSOR BY OVEREXPRESSION, ISOFORM D-RELATED"/>
    <property type="match status" value="1"/>
</dbReference>
<dbReference type="Pfam" id="PF10545">
    <property type="entry name" value="MADF_DNA_bdg"/>
    <property type="match status" value="1"/>
</dbReference>
<feature type="domain" description="MADF" evidence="1">
    <location>
        <begin position="16"/>
        <end position="108"/>
    </location>
</feature>
<proteinExistence type="predicted"/>
<dbReference type="STRING" id="104452.A0A0L7LSX1"/>
<dbReference type="PANTHER" id="PTHR21505">
    <property type="entry name" value="MADF DOMAIN-CONTAINING PROTEIN-RELATED"/>
    <property type="match status" value="1"/>
</dbReference>
<dbReference type="SMART" id="SM00595">
    <property type="entry name" value="MADF"/>
    <property type="match status" value="1"/>
</dbReference>
<name>A0A0L7LSX1_OPEBR</name>
<dbReference type="Proteomes" id="UP000037510">
    <property type="component" value="Unassembled WGS sequence"/>
</dbReference>
<comment type="caution">
    <text evidence="2">The sequence shown here is derived from an EMBL/GenBank/DDBJ whole genome shotgun (WGS) entry which is preliminary data.</text>
</comment>
<dbReference type="InterPro" id="IPR006578">
    <property type="entry name" value="MADF-dom"/>
</dbReference>
<protein>
    <submittedName>
        <fullName evidence="2">Alcohol dehydrogenase transcription factor</fullName>
    </submittedName>
</protein>
<sequence length="110" mass="13228">MSHDALTATSKKFWIELIQLFKEHPCLWDTYSPDYLKAPLKHLAYNLLLEKYWEIDGSATLGTLKKKLAIFRSGFSREYRKVKDDHEKKYVPKLWYYPYFKFLKSNEQVS</sequence>
<dbReference type="EMBL" id="JTDY01000167">
    <property type="protein sequence ID" value="KOB78479.1"/>
    <property type="molecule type" value="Genomic_DNA"/>
</dbReference>
<accession>A0A0L7LSX1</accession>
<organism evidence="2 3">
    <name type="scientific">Operophtera brumata</name>
    <name type="common">Winter moth</name>
    <name type="synonym">Phalaena brumata</name>
    <dbReference type="NCBI Taxonomy" id="104452"/>
    <lineage>
        <taxon>Eukaryota</taxon>
        <taxon>Metazoa</taxon>
        <taxon>Ecdysozoa</taxon>
        <taxon>Arthropoda</taxon>
        <taxon>Hexapoda</taxon>
        <taxon>Insecta</taxon>
        <taxon>Pterygota</taxon>
        <taxon>Neoptera</taxon>
        <taxon>Endopterygota</taxon>
        <taxon>Lepidoptera</taxon>
        <taxon>Glossata</taxon>
        <taxon>Ditrysia</taxon>
        <taxon>Geometroidea</taxon>
        <taxon>Geometridae</taxon>
        <taxon>Larentiinae</taxon>
        <taxon>Operophtera</taxon>
    </lineage>
</organism>
<reference evidence="2 3" key="1">
    <citation type="journal article" date="2015" name="Genome Biol. Evol.">
        <title>The genome of winter moth (Operophtera brumata) provides a genomic perspective on sexual dimorphism and phenology.</title>
        <authorList>
            <person name="Derks M.F."/>
            <person name="Smit S."/>
            <person name="Salis L."/>
            <person name="Schijlen E."/>
            <person name="Bossers A."/>
            <person name="Mateman C."/>
            <person name="Pijl A.S."/>
            <person name="de Ridder D."/>
            <person name="Groenen M.A."/>
            <person name="Visser M.E."/>
            <person name="Megens H.J."/>
        </authorList>
    </citation>
    <scope>NUCLEOTIDE SEQUENCE [LARGE SCALE GENOMIC DNA]</scope>
    <source>
        <strain evidence="2">WM2013NL</strain>
        <tissue evidence="2">Head and thorax</tissue>
    </source>
</reference>
<gene>
    <name evidence="2" type="ORF">OBRU01_02297</name>
</gene>